<dbReference type="Proteomes" id="UP000598997">
    <property type="component" value="Unassembled WGS sequence"/>
</dbReference>
<evidence type="ECO:0000256" key="9">
    <source>
        <dbReference type="ARBA" id="ARBA00069043"/>
    </source>
</evidence>
<evidence type="ECO:0000256" key="5">
    <source>
        <dbReference type="ARBA" id="ARBA00023002"/>
    </source>
</evidence>
<dbReference type="InterPro" id="IPR037069">
    <property type="entry name" value="AcylCoA_DH/ox_N_sf"/>
</dbReference>
<dbReference type="Gene3D" id="1.20.140.10">
    <property type="entry name" value="Butyryl-CoA Dehydrogenase, subunit A, domain 3"/>
    <property type="match status" value="1"/>
</dbReference>
<protein>
    <recommendedName>
        <fullName evidence="9">3-methylmercaptopropionyl-CoA dehydrogenase</fullName>
        <ecNumber evidence="8">1.3.99.41</ecNumber>
    </recommendedName>
</protein>
<evidence type="ECO:0000259" key="11">
    <source>
        <dbReference type="Pfam" id="PF00441"/>
    </source>
</evidence>
<evidence type="ECO:0000256" key="10">
    <source>
        <dbReference type="RuleBase" id="RU362125"/>
    </source>
</evidence>
<comment type="similarity">
    <text evidence="2 10">Belongs to the acyl-CoA dehydrogenase family.</text>
</comment>
<evidence type="ECO:0000256" key="2">
    <source>
        <dbReference type="ARBA" id="ARBA00009347"/>
    </source>
</evidence>
<dbReference type="Gene3D" id="1.10.540.10">
    <property type="entry name" value="Acyl-CoA dehydrogenase/oxidase, N-terminal domain"/>
    <property type="match status" value="1"/>
</dbReference>
<sequence length="585" mass="61682">MPIQYEPPVRSMRFILDHVVDFDAEVAALPGCEDVSAEFGEELLSMAGRFCAQQLLPLNQSGDRQGATLADGKVTTADGFADAYHAFVEGGWGALSGEPDYEGQGLPRAFQIMLDEMVSSANMSFGLFPGLTRGASEALAEHGSEELKAKYLPKLTTGEWCGAMALTEAHAGTDLGLLRTKAVPVGDGSYKVTGTKIFISSGDQDFGNNIIHLVLARLPDAAPGVKGISLFLVPKLMTDDDGNVTGENGVSAAALEHKMGIHAQPTCVMNYDDATGWLIGEPGRGLNAMFTMMNAERLYVGIQGLGVAEIAVQNAVAYAHERLQGRGPDGTGPAPIINHADVRRMILMGRSFVEPARALAAWTAIRMDVAARHPDDATRAAANADVAILTPVVKAAFTDMGFETAVNAQQVFGGHGYIWEAGMEQFVRDARITQIYEGTNGVQAMDLVTRKVTMAGGAPLASYLGRIEADLGEGASELEASLLPAARAALASLRKASAAVQADTSIDAMGSAAVNYLRLFAIASMGWMWVRMAAASLEHGDEATKTRNLALANFYAAHILPQAGALEAAIAAGPDPVMALPADLF</sequence>
<evidence type="ECO:0000259" key="12">
    <source>
        <dbReference type="Pfam" id="PF02770"/>
    </source>
</evidence>
<gene>
    <name evidence="15" type="ORF">GCM10010989_05340</name>
</gene>
<feature type="domain" description="Acyl-CoA oxidase/dehydrogenase middle" evidence="12">
    <location>
        <begin position="163"/>
        <end position="273"/>
    </location>
</feature>
<evidence type="ECO:0000256" key="7">
    <source>
        <dbReference type="ARBA" id="ARBA00058683"/>
    </source>
</evidence>
<dbReference type="Gene3D" id="2.40.110.10">
    <property type="entry name" value="Butyryl-CoA Dehydrogenase, subunit A, domain 2"/>
    <property type="match status" value="1"/>
</dbReference>
<dbReference type="InterPro" id="IPR009075">
    <property type="entry name" value="AcylCo_DH/oxidase_C"/>
</dbReference>
<name>A0A917DG15_9SPHN</name>
<dbReference type="PANTHER" id="PTHR42803:SF1">
    <property type="entry name" value="BROAD-SPECIFICITY LINEAR ACYL-COA DEHYDROGENASE FADE5"/>
    <property type="match status" value="1"/>
</dbReference>
<proteinExistence type="inferred from homology"/>
<dbReference type="InterPro" id="IPR046373">
    <property type="entry name" value="Acyl-CoA_Oxase/DH_mid-dom_sf"/>
</dbReference>
<accession>A0A917DG15</accession>
<evidence type="ECO:0000256" key="1">
    <source>
        <dbReference type="ARBA" id="ARBA00001974"/>
    </source>
</evidence>
<dbReference type="InterPro" id="IPR025878">
    <property type="entry name" value="Acyl-CoA_dh-like_C_dom"/>
</dbReference>
<dbReference type="PANTHER" id="PTHR42803">
    <property type="entry name" value="ACYL-COA DEHYDROGENASE"/>
    <property type="match status" value="1"/>
</dbReference>
<dbReference type="InterPro" id="IPR009100">
    <property type="entry name" value="AcylCoA_DH/oxidase_NM_dom_sf"/>
</dbReference>
<dbReference type="Pfam" id="PF02770">
    <property type="entry name" value="Acyl-CoA_dh_M"/>
    <property type="match status" value="1"/>
</dbReference>
<organism evidence="15 16">
    <name type="scientific">Croceicoccus pelagius</name>
    <dbReference type="NCBI Taxonomy" id="1703341"/>
    <lineage>
        <taxon>Bacteria</taxon>
        <taxon>Pseudomonadati</taxon>
        <taxon>Pseudomonadota</taxon>
        <taxon>Alphaproteobacteria</taxon>
        <taxon>Sphingomonadales</taxon>
        <taxon>Erythrobacteraceae</taxon>
        <taxon>Croceicoccus</taxon>
    </lineage>
</organism>
<dbReference type="OrthoDB" id="9807883at2"/>
<dbReference type="Pfam" id="PF12806">
    <property type="entry name" value="Acyl-CoA_dh_C"/>
    <property type="match status" value="1"/>
</dbReference>
<keyword evidence="16" id="KW-1185">Reference proteome</keyword>
<evidence type="ECO:0000256" key="3">
    <source>
        <dbReference type="ARBA" id="ARBA00022630"/>
    </source>
</evidence>
<dbReference type="EC" id="1.3.99.41" evidence="8"/>
<dbReference type="SUPFAM" id="SSF56645">
    <property type="entry name" value="Acyl-CoA dehydrogenase NM domain-like"/>
    <property type="match status" value="1"/>
</dbReference>
<comment type="caution">
    <text evidence="15">The sequence shown here is derived from an EMBL/GenBank/DDBJ whole genome shotgun (WGS) entry which is preliminary data.</text>
</comment>
<dbReference type="GO" id="GO:0050660">
    <property type="term" value="F:flavin adenine dinucleotide binding"/>
    <property type="evidence" value="ECO:0007669"/>
    <property type="project" value="InterPro"/>
</dbReference>
<comment type="function">
    <text evidence="7">Involved in the assimilation of dimethylsulphoniopropionate (DMSP), an important compound in the fixation of carbon in marine phytoplankton, by mediating the conversion of 3-(methylthio)propanoyl-CoA (MMPA-CoA) to 3-(methylthio)acryloyl-CoA (MTA-CoA).</text>
</comment>
<evidence type="ECO:0000313" key="15">
    <source>
        <dbReference type="EMBL" id="GGD34098.1"/>
    </source>
</evidence>
<dbReference type="AlphaFoldDB" id="A0A917DG15"/>
<keyword evidence="5 10" id="KW-0560">Oxidoreductase</keyword>
<reference evidence="15 16" key="1">
    <citation type="journal article" date="2014" name="Int. J. Syst. Evol. Microbiol.">
        <title>Complete genome sequence of Corynebacterium casei LMG S-19264T (=DSM 44701T), isolated from a smear-ripened cheese.</title>
        <authorList>
            <consortium name="US DOE Joint Genome Institute (JGI-PGF)"/>
            <person name="Walter F."/>
            <person name="Albersmeier A."/>
            <person name="Kalinowski J."/>
            <person name="Ruckert C."/>
        </authorList>
    </citation>
    <scope>NUCLEOTIDE SEQUENCE [LARGE SCALE GENOMIC DNA]</scope>
    <source>
        <strain evidence="15 16">CGMCC 1.15358</strain>
    </source>
</reference>
<evidence type="ECO:0000259" key="13">
    <source>
        <dbReference type="Pfam" id="PF02771"/>
    </source>
</evidence>
<comment type="catalytic activity">
    <reaction evidence="6">
        <text>3-(methylsulfanyl)propanoyl-CoA + oxidized [electron-transfer flavoprotein] + H(+) = 3-(methylsulfanyl)acryloyl-CoA + reduced [electron-transfer flavoprotein]</text>
        <dbReference type="Rhea" id="RHEA:52612"/>
        <dbReference type="Rhea" id="RHEA-COMP:10685"/>
        <dbReference type="Rhea" id="RHEA-COMP:10686"/>
        <dbReference type="ChEBI" id="CHEBI:15378"/>
        <dbReference type="ChEBI" id="CHEBI:57692"/>
        <dbReference type="ChEBI" id="CHEBI:58307"/>
        <dbReference type="ChEBI" id="CHEBI:82815"/>
        <dbReference type="ChEBI" id="CHEBI:84994"/>
        <dbReference type="EC" id="1.3.99.41"/>
    </reaction>
    <physiologicalReaction direction="left-to-right" evidence="6">
        <dbReference type="Rhea" id="RHEA:52613"/>
    </physiologicalReaction>
</comment>
<keyword evidence="4 10" id="KW-0274">FAD</keyword>
<dbReference type="InterPro" id="IPR013786">
    <property type="entry name" value="AcylCoA_DH/ox_N"/>
</dbReference>
<evidence type="ECO:0000313" key="16">
    <source>
        <dbReference type="Proteomes" id="UP000598997"/>
    </source>
</evidence>
<feature type="domain" description="Acyl-CoA dehydrogenase/oxidase C-terminal" evidence="11">
    <location>
        <begin position="283"/>
        <end position="448"/>
    </location>
</feature>
<evidence type="ECO:0000256" key="8">
    <source>
        <dbReference type="ARBA" id="ARBA00066694"/>
    </source>
</evidence>
<dbReference type="EMBL" id="BMIO01000001">
    <property type="protein sequence ID" value="GGD34098.1"/>
    <property type="molecule type" value="Genomic_DNA"/>
</dbReference>
<dbReference type="RefSeq" id="WP_066765184.1">
    <property type="nucleotide sequence ID" value="NZ_BMIO01000001.1"/>
</dbReference>
<comment type="cofactor">
    <cofactor evidence="1 10">
        <name>FAD</name>
        <dbReference type="ChEBI" id="CHEBI:57692"/>
    </cofactor>
</comment>
<dbReference type="InterPro" id="IPR006091">
    <property type="entry name" value="Acyl-CoA_Oxase/DH_mid-dom"/>
</dbReference>
<evidence type="ECO:0000256" key="6">
    <source>
        <dbReference type="ARBA" id="ARBA00051388"/>
    </source>
</evidence>
<dbReference type="Pfam" id="PF00441">
    <property type="entry name" value="Acyl-CoA_dh_1"/>
    <property type="match status" value="1"/>
</dbReference>
<keyword evidence="3 10" id="KW-0285">Flavoprotein</keyword>
<feature type="domain" description="Acetyl-CoA dehydrogenase-like C-terminal" evidence="14">
    <location>
        <begin position="479"/>
        <end position="581"/>
    </location>
</feature>
<dbReference type="SUPFAM" id="SSF47203">
    <property type="entry name" value="Acyl-CoA dehydrogenase C-terminal domain-like"/>
    <property type="match status" value="1"/>
</dbReference>
<feature type="domain" description="Acyl-CoA dehydrogenase/oxidase N-terminal" evidence="13">
    <location>
        <begin position="41"/>
        <end position="159"/>
    </location>
</feature>
<evidence type="ECO:0000259" key="14">
    <source>
        <dbReference type="Pfam" id="PF12806"/>
    </source>
</evidence>
<evidence type="ECO:0000256" key="4">
    <source>
        <dbReference type="ARBA" id="ARBA00022827"/>
    </source>
</evidence>
<dbReference type="FunFam" id="2.40.110.10:FF:000031">
    <property type="entry name" value="Acyl-CoA dehydrogenase, putative"/>
    <property type="match status" value="1"/>
</dbReference>
<dbReference type="InterPro" id="IPR052166">
    <property type="entry name" value="Diverse_Acyl-CoA_DH"/>
</dbReference>
<dbReference type="GO" id="GO:0016627">
    <property type="term" value="F:oxidoreductase activity, acting on the CH-CH group of donors"/>
    <property type="evidence" value="ECO:0007669"/>
    <property type="project" value="InterPro"/>
</dbReference>
<dbReference type="InterPro" id="IPR036250">
    <property type="entry name" value="AcylCo_DH-like_C"/>
</dbReference>
<dbReference type="Pfam" id="PF02771">
    <property type="entry name" value="Acyl-CoA_dh_N"/>
    <property type="match status" value="1"/>
</dbReference>